<evidence type="ECO:0000313" key="2">
    <source>
        <dbReference type="Proteomes" id="UP001632037"/>
    </source>
</evidence>
<proteinExistence type="predicted"/>
<organism evidence="1 2">
    <name type="scientific">Phytophthora oleae</name>
    <dbReference type="NCBI Taxonomy" id="2107226"/>
    <lineage>
        <taxon>Eukaryota</taxon>
        <taxon>Sar</taxon>
        <taxon>Stramenopiles</taxon>
        <taxon>Oomycota</taxon>
        <taxon>Peronosporomycetes</taxon>
        <taxon>Peronosporales</taxon>
        <taxon>Peronosporaceae</taxon>
        <taxon>Phytophthora</taxon>
    </lineage>
</organism>
<comment type="caution">
    <text evidence="1">The sequence shown here is derived from an EMBL/GenBank/DDBJ whole genome shotgun (WGS) entry which is preliminary data.</text>
</comment>
<name>A0ABD3FDI1_9STRA</name>
<accession>A0ABD3FDI1</accession>
<reference evidence="1 2" key="1">
    <citation type="submission" date="2024-09" db="EMBL/GenBank/DDBJ databases">
        <title>Genome sequencing and assembly of Phytophthora oleae, isolate VK10A, causative agent of rot of olive drupes.</title>
        <authorList>
            <person name="Conti Taguali S."/>
            <person name="Riolo M."/>
            <person name="La Spada F."/>
            <person name="Cacciola S.O."/>
            <person name="Dionisio G."/>
        </authorList>
    </citation>
    <scope>NUCLEOTIDE SEQUENCE [LARGE SCALE GENOMIC DNA]</scope>
    <source>
        <strain evidence="1 2">VK10A</strain>
    </source>
</reference>
<evidence type="ECO:0000313" key="1">
    <source>
        <dbReference type="EMBL" id="KAL3664351.1"/>
    </source>
</evidence>
<gene>
    <name evidence="1" type="ORF">V7S43_010675</name>
</gene>
<keyword evidence="2" id="KW-1185">Reference proteome</keyword>
<sequence length="54" mass="6074">MLSDIVMESADYAYDLPEVKMLIEVKEKVERHAVFQAMSELIALDLLATDPGAY</sequence>
<dbReference type="AlphaFoldDB" id="A0ABD3FDI1"/>
<dbReference type="EMBL" id="JBIMZQ010000024">
    <property type="protein sequence ID" value="KAL3664351.1"/>
    <property type="molecule type" value="Genomic_DNA"/>
</dbReference>
<dbReference type="Proteomes" id="UP001632037">
    <property type="component" value="Unassembled WGS sequence"/>
</dbReference>
<protein>
    <submittedName>
        <fullName evidence="1">Uncharacterized protein</fullName>
    </submittedName>
</protein>